<evidence type="ECO:0000256" key="3">
    <source>
        <dbReference type="PROSITE-ProRule" id="PRU00023"/>
    </source>
</evidence>
<evidence type="ECO:0000259" key="5">
    <source>
        <dbReference type="PROSITE" id="PS50011"/>
    </source>
</evidence>
<organism evidence="6 7">
    <name type="scientific">Trichoglossum hirsutum</name>
    <dbReference type="NCBI Taxonomy" id="265104"/>
    <lineage>
        <taxon>Eukaryota</taxon>
        <taxon>Fungi</taxon>
        <taxon>Dikarya</taxon>
        <taxon>Ascomycota</taxon>
        <taxon>Pezizomycotina</taxon>
        <taxon>Geoglossomycetes</taxon>
        <taxon>Geoglossales</taxon>
        <taxon>Geoglossaceae</taxon>
        <taxon>Trichoglossum</taxon>
    </lineage>
</organism>
<evidence type="ECO:0000256" key="4">
    <source>
        <dbReference type="SAM" id="MobiDB-lite"/>
    </source>
</evidence>
<dbReference type="Gene3D" id="1.25.40.20">
    <property type="entry name" value="Ankyrin repeat-containing domain"/>
    <property type="match status" value="6"/>
</dbReference>
<dbReference type="InterPro" id="IPR011009">
    <property type="entry name" value="Kinase-like_dom_sf"/>
</dbReference>
<dbReference type="EMBL" id="JAGHQM010001309">
    <property type="protein sequence ID" value="KAH0555897.1"/>
    <property type="molecule type" value="Genomic_DNA"/>
</dbReference>
<dbReference type="Pfam" id="PF12796">
    <property type="entry name" value="Ank_2"/>
    <property type="match status" value="4"/>
</dbReference>
<feature type="repeat" description="ANK" evidence="3">
    <location>
        <begin position="444"/>
        <end position="476"/>
    </location>
</feature>
<feature type="compositionally biased region" description="Polar residues" evidence="4">
    <location>
        <begin position="238"/>
        <end position="257"/>
    </location>
</feature>
<dbReference type="Gene3D" id="1.10.510.10">
    <property type="entry name" value="Transferase(Phosphotransferase) domain 1"/>
    <property type="match status" value="1"/>
</dbReference>
<evidence type="ECO:0000256" key="2">
    <source>
        <dbReference type="ARBA" id="ARBA00023043"/>
    </source>
</evidence>
<dbReference type="AlphaFoldDB" id="A0A9P8RKZ0"/>
<evidence type="ECO:0000256" key="1">
    <source>
        <dbReference type="ARBA" id="ARBA00022737"/>
    </source>
</evidence>
<sequence length="686" mass="74680">MSTGTEPSDLTTNAVGSTLIYAAPEVVEQARLGKKSDIFSLSCIFVELLAILGRRNVHFYDCLSAIPLWLEQLQLGKSITELVLKMTSREPSLRPSAKELFDHDLGQRLSRSDQLADAHNLSQSLLLEKTVDRNPKEFMATSRTSGVSRNHTAKDKEAVRLLQQEGFDMDTSYAGLVATSPIKYSEKLTGARMDDGAAKTVAPTSRQGLSEVPTQRRAPLDSTTAEDSGDASQRVLKKSTSTSAAPPTILNLGTSPKSYVAKNTGDAGKIRSSFNNLQYLRSRKSNHRVSSAAIQSLLDNGLNIYTDSSKFRDALLWAANLGHEEVVRLLLEGRAGAAAMDKRGGDTACTLALHHATENGHESVVRLPLLGEDAAINAKNSDGETAAKKGHEAVVRLLLESKLDVNAKGHHGQTALHWAVIYWHEATIRLLLEAKADVDVKDEVGRTVLSIAAGYGNEVLVQLFLEHKADIDAKGENRKTALSIAAEHGHEEVVKLLLEYGADVNRNRNLRLLLEHKADINVGAKEWTPLHVAAKNGNEAIVQLLPGHEVNVAKTDKGRTALLIAAEKGNVAVVRLLLEYGTDINANGDIGLVALHIAALNERKAVVRLLLEHKADINAKVDQNKGTALHLAVTQGREVVVRLLLKHKIGVNARAFLGLTALHLAAVYQAVDVRRWTMRPRWGTRR</sequence>
<dbReference type="SMART" id="SM00248">
    <property type="entry name" value="ANK"/>
    <property type="match status" value="10"/>
</dbReference>
<dbReference type="Proteomes" id="UP000750711">
    <property type="component" value="Unassembled WGS sequence"/>
</dbReference>
<dbReference type="SUPFAM" id="SSF56112">
    <property type="entry name" value="Protein kinase-like (PK-like)"/>
    <property type="match status" value="1"/>
</dbReference>
<feature type="region of interest" description="Disordered" evidence="4">
    <location>
        <begin position="193"/>
        <end position="257"/>
    </location>
</feature>
<keyword evidence="7" id="KW-1185">Reference proteome</keyword>
<accession>A0A9P8RKZ0</accession>
<dbReference type="Pfam" id="PF13637">
    <property type="entry name" value="Ank_4"/>
    <property type="match status" value="1"/>
</dbReference>
<dbReference type="GO" id="GO:0004672">
    <property type="term" value="F:protein kinase activity"/>
    <property type="evidence" value="ECO:0007669"/>
    <property type="project" value="InterPro"/>
</dbReference>
<dbReference type="InterPro" id="IPR002110">
    <property type="entry name" value="Ankyrin_rpt"/>
</dbReference>
<proteinExistence type="predicted"/>
<reference evidence="6" key="1">
    <citation type="submission" date="2021-03" db="EMBL/GenBank/DDBJ databases">
        <title>Comparative genomics and phylogenomic investigation of the class Geoglossomycetes provide insights into ecological specialization and systematics.</title>
        <authorList>
            <person name="Melie T."/>
            <person name="Pirro S."/>
            <person name="Miller A.N."/>
            <person name="Quandt A."/>
        </authorList>
    </citation>
    <scope>NUCLEOTIDE SEQUENCE</scope>
    <source>
        <strain evidence="6">CAQ_001_2017</strain>
    </source>
</reference>
<comment type="caution">
    <text evidence="6">The sequence shown here is derived from an EMBL/GenBank/DDBJ whole genome shotgun (WGS) entry which is preliminary data.</text>
</comment>
<name>A0A9P8RKZ0_9PEZI</name>
<gene>
    <name evidence="6" type="ORF">GP486_006156</name>
</gene>
<feature type="repeat" description="ANK" evidence="3">
    <location>
        <begin position="525"/>
        <end position="557"/>
    </location>
</feature>
<keyword evidence="1" id="KW-0677">Repeat</keyword>
<dbReference type="PANTHER" id="PTHR24198:SF165">
    <property type="entry name" value="ANKYRIN REPEAT-CONTAINING PROTEIN-RELATED"/>
    <property type="match status" value="1"/>
</dbReference>
<feature type="repeat" description="ANK" evidence="3">
    <location>
        <begin position="557"/>
        <end position="589"/>
    </location>
</feature>
<dbReference type="InterPro" id="IPR036770">
    <property type="entry name" value="Ankyrin_rpt-contain_sf"/>
</dbReference>
<feature type="repeat" description="ANK" evidence="3">
    <location>
        <begin position="477"/>
        <end position="509"/>
    </location>
</feature>
<evidence type="ECO:0000313" key="6">
    <source>
        <dbReference type="EMBL" id="KAH0555897.1"/>
    </source>
</evidence>
<dbReference type="PROSITE" id="PS50088">
    <property type="entry name" value="ANK_REPEAT"/>
    <property type="match status" value="7"/>
</dbReference>
<dbReference type="GO" id="GO:0005524">
    <property type="term" value="F:ATP binding"/>
    <property type="evidence" value="ECO:0007669"/>
    <property type="project" value="InterPro"/>
</dbReference>
<feature type="repeat" description="ANK" evidence="3">
    <location>
        <begin position="624"/>
        <end position="656"/>
    </location>
</feature>
<dbReference type="InterPro" id="IPR000719">
    <property type="entry name" value="Prot_kinase_dom"/>
</dbReference>
<feature type="repeat" description="ANK" evidence="3">
    <location>
        <begin position="590"/>
        <end position="622"/>
    </location>
</feature>
<evidence type="ECO:0000313" key="7">
    <source>
        <dbReference type="Proteomes" id="UP000750711"/>
    </source>
</evidence>
<feature type="domain" description="Protein kinase" evidence="5">
    <location>
        <begin position="1"/>
        <end position="106"/>
    </location>
</feature>
<dbReference type="PROSITE" id="PS50297">
    <property type="entry name" value="ANK_REP_REGION"/>
    <property type="match status" value="7"/>
</dbReference>
<feature type="repeat" description="ANK" evidence="3">
    <location>
        <begin position="411"/>
        <end position="443"/>
    </location>
</feature>
<keyword evidence="2 3" id="KW-0040">ANK repeat</keyword>
<dbReference type="PROSITE" id="PS50011">
    <property type="entry name" value="PROTEIN_KINASE_DOM"/>
    <property type="match status" value="1"/>
</dbReference>
<dbReference type="PRINTS" id="PR01415">
    <property type="entry name" value="ANKYRIN"/>
</dbReference>
<dbReference type="SUPFAM" id="SSF48403">
    <property type="entry name" value="Ankyrin repeat"/>
    <property type="match status" value="1"/>
</dbReference>
<dbReference type="PANTHER" id="PTHR24198">
    <property type="entry name" value="ANKYRIN REPEAT AND PROTEIN KINASE DOMAIN-CONTAINING PROTEIN"/>
    <property type="match status" value="1"/>
</dbReference>
<dbReference type="Pfam" id="PF00069">
    <property type="entry name" value="Pkinase"/>
    <property type="match status" value="1"/>
</dbReference>
<protein>
    <recommendedName>
        <fullName evidence="5">Protein kinase domain-containing protein</fullName>
    </recommendedName>
</protein>